<dbReference type="EMBL" id="CP006704">
    <property type="protein sequence ID" value="AIJ46119.1"/>
    <property type="molecule type" value="Genomic_DNA"/>
</dbReference>
<comment type="cofactor">
    <cofactor evidence="8">
        <name>Mg(2+)</name>
        <dbReference type="ChEBI" id="CHEBI:18420"/>
    </cofactor>
</comment>
<dbReference type="PANTHER" id="PTHR19136:SF81">
    <property type="entry name" value="MOLYBDENUM COFACTOR GUANYLYLTRANSFERASE"/>
    <property type="match status" value="1"/>
</dbReference>
<dbReference type="AlphaFoldDB" id="A0A076PH80"/>
<feature type="domain" description="MobA-like NTP transferase" evidence="9">
    <location>
        <begin position="13"/>
        <end position="177"/>
    </location>
</feature>
<comment type="function">
    <text evidence="8">Transfers a GMP moiety from GTP to Mo-molybdopterin (Mo-MPT) cofactor (Moco or molybdenum cofactor) to form Mo-molybdopterin guanine dinucleotide (Mo-MGD) cofactor.</text>
</comment>
<dbReference type="PANTHER" id="PTHR19136">
    <property type="entry name" value="MOLYBDENUM COFACTOR GUANYLYLTRANSFERASE"/>
    <property type="match status" value="1"/>
</dbReference>
<evidence type="ECO:0000256" key="1">
    <source>
        <dbReference type="ARBA" id="ARBA00022490"/>
    </source>
</evidence>
<evidence type="ECO:0000256" key="4">
    <source>
        <dbReference type="ARBA" id="ARBA00022741"/>
    </source>
</evidence>
<keyword evidence="4 8" id="KW-0547">Nucleotide-binding</keyword>
<comment type="similarity">
    <text evidence="8">Belongs to the MobA family.</text>
</comment>
<dbReference type="Gene3D" id="3.90.550.10">
    <property type="entry name" value="Spore Coat Polysaccharide Biosynthesis Protein SpsA, Chain A"/>
    <property type="match status" value="1"/>
</dbReference>
<comment type="catalytic activity">
    <reaction evidence="8">
        <text>Mo-molybdopterin + GTP + H(+) = Mo-molybdopterin guanine dinucleotide + diphosphate</text>
        <dbReference type="Rhea" id="RHEA:34243"/>
        <dbReference type="ChEBI" id="CHEBI:15378"/>
        <dbReference type="ChEBI" id="CHEBI:33019"/>
        <dbReference type="ChEBI" id="CHEBI:37565"/>
        <dbReference type="ChEBI" id="CHEBI:71302"/>
        <dbReference type="ChEBI" id="CHEBI:71310"/>
        <dbReference type="EC" id="2.7.7.77"/>
    </reaction>
</comment>
<evidence type="ECO:0000256" key="7">
    <source>
        <dbReference type="ARBA" id="ARBA00023150"/>
    </source>
</evidence>
<name>A0A076PH80_COMTE</name>
<keyword evidence="2 8" id="KW-0808">Transferase</keyword>
<dbReference type="InterPro" id="IPR013482">
    <property type="entry name" value="Molybde_CF_guanTrfase"/>
</dbReference>
<dbReference type="Proteomes" id="UP000028782">
    <property type="component" value="Chromosome"/>
</dbReference>
<evidence type="ECO:0000256" key="8">
    <source>
        <dbReference type="HAMAP-Rule" id="MF_00316"/>
    </source>
</evidence>
<feature type="binding site" evidence="8">
    <location>
        <position position="57"/>
    </location>
    <ligand>
        <name>GTP</name>
        <dbReference type="ChEBI" id="CHEBI:37565"/>
    </ligand>
</feature>
<dbReference type="GO" id="GO:0005525">
    <property type="term" value="F:GTP binding"/>
    <property type="evidence" value="ECO:0007669"/>
    <property type="project" value="UniProtKB-UniRule"/>
</dbReference>
<dbReference type="KEGG" id="ctes:O987_09970"/>
<protein>
    <recommendedName>
        <fullName evidence="8">Molybdenum cofactor guanylyltransferase</fullName>
        <shortName evidence="8">MoCo guanylyltransferase</shortName>
        <ecNumber evidence="8">2.7.7.77</ecNumber>
    </recommendedName>
    <alternativeName>
        <fullName evidence="8">GTP:molybdopterin guanylyltransferase</fullName>
    </alternativeName>
    <alternativeName>
        <fullName evidence="8">Mo-MPT guanylyltransferase</fullName>
    </alternativeName>
    <alternativeName>
        <fullName evidence="8">Molybdopterin guanylyltransferase</fullName>
    </alternativeName>
    <alternativeName>
        <fullName evidence="8">Molybdopterin-guanine dinucleotide synthase</fullName>
        <shortName evidence="8">MGD synthase</shortName>
    </alternativeName>
</protein>
<dbReference type="GO" id="GO:0046872">
    <property type="term" value="F:metal ion binding"/>
    <property type="evidence" value="ECO:0007669"/>
    <property type="project" value="UniProtKB-KW"/>
</dbReference>
<evidence type="ECO:0000313" key="10">
    <source>
        <dbReference type="EMBL" id="AIJ46119.1"/>
    </source>
</evidence>
<gene>
    <name evidence="8" type="primary">mobA</name>
    <name evidence="10" type="ORF">O987_09970</name>
</gene>
<comment type="subunit">
    <text evidence="8">Monomer.</text>
</comment>
<dbReference type="HAMAP" id="MF_00316">
    <property type="entry name" value="MobA"/>
    <property type="match status" value="1"/>
</dbReference>
<dbReference type="EC" id="2.7.7.77" evidence="8"/>
<keyword evidence="1 8" id="KW-0963">Cytoplasm</keyword>
<evidence type="ECO:0000313" key="11">
    <source>
        <dbReference type="Proteomes" id="UP000028782"/>
    </source>
</evidence>
<evidence type="ECO:0000256" key="6">
    <source>
        <dbReference type="ARBA" id="ARBA00023134"/>
    </source>
</evidence>
<dbReference type="NCBIfam" id="TIGR02665">
    <property type="entry name" value="molyb_mobA"/>
    <property type="match status" value="1"/>
</dbReference>
<feature type="binding site" evidence="8">
    <location>
        <position position="109"/>
    </location>
    <ligand>
        <name>GTP</name>
        <dbReference type="ChEBI" id="CHEBI:37565"/>
    </ligand>
</feature>
<keyword evidence="5 8" id="KW-0460">Magnesium</keyword>
<dbReference type="HOGENOM" id="CLU_055597_5_1_4"/>
<comment type="subcellular location">
    <subcellularLocation>
        <location evidence="8">Cytoplasm</location>
    </subcellularLocation>
</comment>
<evidence type="ECO:0000256" key="3">
    <source>
        <dbReference type="ARBA" id="ARBA00022723"/>
    </source>
</evidence>
<dbReference type="RefSeq" id="WP_043371940.1">
    <property type="nucleotide sequence ID" value="NZ_CP006704.1"/>
</dbReference>
<dbReference type="SUPFAM" id="SSF53448">
    <property type="entry name" value="Nucleotide-diphospho-sugar transferases"/>
    <property type="match status" value="1"/>
</dbReference>
<feature type="binding site" evidence="8">
    <location>
        <position position="79"/>
    </location>
    <ligand>
        <name>GTP</name>
        <dbReference type="ChEBI" id="CHEBI:37565"/>
    </ligand>
</feature>
<keyword evidence="7 8" id="KW-0501">Molybdenum cofactor biosynthesis</keyword>
<dbReference type="GO" id="GO:1902758">
    <property type="term" value="P:bis(molybdopterin guanine dinucleotide)molybdenum biosynthetic process"/>
    <property type="evidence" value="ECO:0007669"/>
    <property type="project" value="TreeGrafter"/>
</dbReference>
<feature type="binding site" evidence="8">
    <location>
        <position position="109"/>
    </location>
    <ligand>
        <name>Mg(2+)</name>
        <dbReference type="ChEBI" id="CHEBI:18420"/>
    </ligand>
</feature>
<dbReference type="GO" id="GO:0005737">
    <property type="term" value="C:cytoplasm"/>
    <property type="evidence" value="ECO:0007669"/>
    <property type="project" value="UniProtKB-SubCell"/>
</dbReference>
<feature type="binding site" evidence="8">
    <location>
        <position position="29"/>
    </location>
    <ligand>
        <name>GTP</name>
        <dbReference type="ChEBI" id="CHEBI:37565"/>
    </ligand>
</feature>
<organism evidence="10 11">
    <name type="scientific">Comamonas testosteroni TK102</name>
    <dbReference type="NCBI Taxonomy" id="1392005"/>
    <lineage>
        <taxon>Bacteria</taxon>
        <taxon>Pseudomonadati</taxon>
        <taxon>Pseudomonadota</taxon>
        <taxon>Betaproteobacteria</taxon>
        <taxon>Burkholderiales</taxon>
        <taxon>Comamonadaceae</taxon>
        <taxon>Comamonas</taxon>
    </lineage>
</organism>
<feature type="binding site" evidence="8">
    <location>
        <begin position="16"/>
        <end position="18"/>
    </location>
    <ligand>
        <name>GTP</name>
        <dbReference type="ChEBI" id="CHEBI:37565"/>
    </ligand>
</feature>
<dbReference type="GO" id="GO:0061603">
    <property type="term" value="F:molybdenum cofactor guanylyltransferase activity"/>
    <property type="evidence" value="ECO:0007669"/>
    <property type="project" value="UniProtKB-EC"/>
</dbReference>
<dbReference type="InterPro" id="IPR025877">
    <property type="entry name" value="MobA-like_NTP_Trfase"/>
</dbReference>
<dbReference type="CDD" id="cd02503">
    <property type="entry name" value="MobA"/>
    <property type="match status" value="1"/>
</dbReference>
<accession>A0A076PH80</accession>
<proteinExistence type="inferred from homology"/>
<evidence type="ECO:0000259" key="9">
    <source>
        <dbReference type="Pfam" id="PF12804"/>
    </source>
</evidence>
<reference evidence="10 11" key="1">
    <citation type="journal article" date="2014" name="Genome Announc.">
        <title>Complete Genome Sequence of Polychlorinated Biphenyl Degrader Comamonas testosteroni TK102 (NBRC 109938).</title>
        <authorList>
            <person name="Fukuda K."/>
            <person name="Hosoyama A."/>
            <person name="Tsuchikane K."/>
            <person name="Ohji S."/>
            <person name="Yamazoe A."/>
            <person name="Fujita N."/>
            <person name="Shintani M."/>
            <person name="Kimbara K."/>
        </authorList>
    </citation>
    <scope>NUCLEOTIDE SEQUENCE [LARGE SCALE GENOMIC DNA]</scope>
    <source>
        <strain evidence="10">TK102</strain>
    </source>
</reference>
<evidence type="ECO:0000256" key="2">
    <source>
        <dbReference type="ARBA" id="ARBA00022679"/>
    </source>
</evidence>
<keyword evidence="6 8" id="KW-0342">GTP-binding</keyword>
<keyword evidence="3 8" id="KW-0479">Metal-binding</keyword>
<dbReference type="InterPro" id="IPR029044">
    <property type="entry name" value="Nucleotide-diphossugar_trans"/>
</dbReference>
<comment type="domain">
    <text evidence="8">The N-terminal domain determines nucleotide recognition and specific binding, while the C-terminal domain determines the specific binding to the target protein.</text>
</comment>
<evidence type="ECO:0000256" key="5">
    <source>
        <dbReference type="ARBA" id="ARBA00022842"/>
    </source>
</evidence>
<dbReference type="Pfam" id="PF12804">
    <property type="entry name" value="NTP_transf_3"/>
    <property type="match status" value="1"/>
</dbReference>
<sequence length="221" mass="23536">MADSRIPPEQITGCVLAGGRGARMGGVDKGLQRFQGLPLALHALQRLAPQVGPLLINANRNAAAYAELGQPLAAEVCADSLPDYPGPLAGFMAGLAHCRTPWLLCVPCDTPLLPLDLAARMLASRGEADIVIAHGWDTEHAKPGQPPQLRAQPVFCLLRAQLASSLECFIIGGGRKIDAWTGQHRSAQALFDRPGDEQAFSNANTLAQLLDLEQIATERQP</sequence>